<dbReference type="Gene3D" id="2.70.70.10">
    <property type="entry name" value="Glucose Permease (Domain IIA)"/>
    <property type="match status" value="1"/>
</dbReference>
<dbReference type="AlphaFoldDB" id="A0A097IEI4"/>
<proteinExistence type="predicted"/>
<feature type="domain" description="M23ase beta-sheet core" evidence="2">
    <location>
        <begin position="163"/>
        <end position="258"/>
    </location>
</feature>
<keyword evidence="4" id="KW-1185">Reference proteome</keyword>
<evidence type="ECO:0000313" key="3">
    <source>
        <dbReference type="EMBL" id="AIT60541.1"/>
    </source>
</evidence>
<dbReference type="GO" id="GO:0004222">
    <property type="term" value="F:metalloendopeptidase activity"/>
    <property type="evidence" value="ECO:0007669"/>
    <property type="project" value="TreeGrafter"/>
</dbReference>
<feature type="chain" id="PRO_5038923922" evidence="1">
    <location>
        <begin position="22"/>
        <end position="274"/>
    </location>
</feature>
<dbReference type="SUPFAM" id="SSF51261">
    <property type="entry name" value="Duplicated hybrid motif"/>
    <property type="match status" value="1"/>
</dbReference>
<dbReference type="EMBL" id="CP006764">
    <property type="protein sequence ID" value="AIT60541.1"/>
    <property type="molecule type" value="Genomic_DNA"/>
</dbReference>
<evidence type="ECO:0000313" key="4">
    <source>
        <dbReference type="Proteomes" id="UP000029914"/>
    </source>
</evidence>
<dbReference type="Pfam" id="PF01551">
    <property type="entry name" value="Peptidase_M23"/>
    <property type="match status" value="1"/>
</dbReference>
<dbReference type="InterPro" id="IPR016047">
    <property type="entry name" value="M23ase_b-sheet_dom"/>
</dbReference>
<dbReference type="PANTHER" id="PTHR21666">
    <property type="entry name" value="PEPTIDASE-RELATED"/>
    <property type="match status" value="1"/>
</dbReference>
<keyword evidence="1" id="KW-0732">Signal</keyword>
<sequence>MSTHRTSRRIKGGLVATAATAATVVGIGAATSPESASATDVTIDLNAVGAALEMAQGSSGDASDPDFVASLYSIAQAVEVDGSSLDSGLAATTDPNAETVIDPTTEGIEDIGTEETGLEDEIDAIDIANERPSDVGETVDGRTVYFPTKGTFSSGFGARNGAVHEGIDIANSLGTPIRAVMDGTVVNAGPATGYGNWVVLQHGDGSKSIYGHMSKWNVSVGQKVRAGDQIAVIGNEGQSTGPHLHFEILPDGRTPVNPVTWFATQQINVNSARV</sequence>
<dbReference type="KEGG" id="cdo:CDOO_04215"/>
<organism evidence="3 4">
    <name type="scientific">Corynebacterium doosanense CAU 212 = DSM 45436</name>
    <dbReference type="NCBI Taxonomy" id="558173"/>
    <lineage>
        <taxon>Bacteria</taxon>
        <taxon>Bacillati</taxon>
        <taxon>Actinomycetota</taxon>
        <taxon>Actinomycetes</taxon>
        <taxon>Mycobacteriales</taxon>
        <taxon>Corynebacteriaceae</taxon>
        <taxon>Corynebacterium</taxon>
    </lineage>
</organism>
<name>A0A097IEI4_9CORY</name>
<gene>
    <name evidence="3" type="ORF">CDOO_04215</name>
</gene>
<dbReference type="CDD" id="cd12797">
    <property type="entry name" value="M23_peptidase"/>
    <property type="match status" value="1"/>
</dbReference>
<evidence type="ECO:0000256" key="1">
    <source>
        <dbReference type="SAM" id="SignalP"/>
    </source>
</evidence>
<protein>
    <submittedName>
        <fullName evidence="3">Membrane protein</fullName>
    </submittedName>
</protein>
<dbReference type="InterPro" id="IPR011055">
    <property type="entry name" value="Dup_hybrid_motif"/>
</dbReference>
<accession>A0A097IEI4</accession>
<dbReference type="HOGENOM" id="CLU_029425_3_1_11"/>
<dbReference type="eggNOG" id="COG0739">
    <property type="taxonomic scope" value="Bacteria"/>
</dbReference>
<feature type="signal peptide" evidence="1">
    <location>
        <begin position="1"/>
        <end position="21"/>
    </location>
</feature>
<dbReference type="RefSeq" id="WP_018021950.1">
    <property type="nucleotide sequence ID" value="NZ_AQUX01000004.1"/>
</dbReference>
<dbReference type="Proteomes" id="UP000029914">
    <property type="component" value="Chromosome"/>
</dbReference>
<evidence type="ECO:0000259" key="2">
    <source>
        <dbReference type="Pfam" id="PF01551"/>
    </source>
</evidence>
<dbReference type="PANTHER" id="PTHR21666:SF270">
    <property type="entry name" value="MUREIN HYDROLASE ACTIVATOR ENVC"/>
    <property type="match status" value="1"/>
</dbReference>
<dbReference type="STRING" id="558173.CDOO_04215"/>
<dbReference type="InterPro" id="IPR050570">
    <property type="entry name" value="Cell_wall_metabolism_enzyme"/>
</dbReference>
<reference evidence="3 4" key="1">
    <citation type="submission" date="2013-09" db="EMBL/GenBank/DDBJ databases">
        <title>Complete genome sequence of Corynebacterium doosanense CAU 212(T) (=DSM 45436(T)), isolated from activated sludge.</title>
        <authorList>
            <person name="Schaffert L."/>
            <person name="Albersmeier A."/>
            <person name="Kalinowski J."/>
            <person name="Ruckert C."/>
        </authorList>
    </citation>
    <scope>NUCLEOTIDE SEQUENCE [LARGE SCALE GENOMIC DNA]</scope>
    <source>
        <strain evidence="3 4">CAU 212</strain>
    </source>
</reference>